<protein>
    <submittedName>
        <fullName evidence="1">Uncharacterized protein</fullName>
    </submittedName>
</protein>
<dbReference type="Proteomes" id="UP001279734">
    <property type="component" value="Unassembled WGS sequence"/>
</dbReference>
<dbReference type="EMBL" id="BSYO01000031">
    <property type="protein sequence ID" value="GMH26632.1"/>
    <property type="molecule type" value="Genomic_DNA"/>
</dbReference>
<sequence length="71" mass="8026">MLDLLGITVLSITFADIQTEFGANDVQLPIVMQHCKGDEKVSRSSCLMDCCHNCSDKKTLKRWFFIDKMVG</sequence>
<proteinExistence type="predicted"/>
<evidence type="ECO:0000313" key="2">
    <source>
        <dbReference type="Proteomes" id="UP001279734"/>
    </source>
</evidence>
<gene>
    <name evidence="1" type="ORF">Nepgr_028475</name>
</gene>
<dbReference type="AlphaFoldDB" id="A0AAD3TC43"/>
<name>A0AAD3TC43_NEPGR</name>
<reference evidence="1" key="1">
    <citation type="submission" date="2023-05" db="EMBL/GenBank/DDBJ databases">
        <title>Nepenthes gracilis genome sequencing.</title>
        <authorList>
            <person name="Fukushima K."/>
        </authorList>
    </citation>
    <scope>NUCLEOTIDE SEQUENCE</scope>
    <source>
        <strain evidence="1">SING2019-196</strain>
    </source>
</reference>
<accession>A0AAD3TC43</accession>
<organism evidence="1 2">
    <name type="scientific">Nepenthes gracilis</name>
    <name type="common">Slender pitcher plant</name>
    <dbReference type="NCBI Taxonomy" id="150966"/>
    <lineage>
        <taxon>Eukaryota</taxon>
        <taxon>Viridiplantae</taxon>
        <taxon>Streptophyta</taxon>
        <taxon>Embryophyta</taxon>
        <taxon>Tracheophyta</taxon>
        <taxon>Spermatophyta</taxon>
        <taxon>Magnoliopsida</taxon>
        <taxon>eudicotyledons</taxon>
        <taxon>Gunneridae</taxon>
        <taxon>Pentapetalae</taxon>
        <taxon>Caryophyllales</taxon>
        <taxon>Nepenthaceae</taxon>
        <taxon>Nepenthes</taxon>
    </lineage>
</organism>
<keyword evidence="2" id="KW-1185">Reference proteome</keyword>
<evidence type="ECO:0000313" key="1">
    <source>
        <dbReference type="EMBL" id="GMH26632.1"/>
    </source>
</evidence>
<comment type="caution">
    <text evidence="1">The sequence shown here is derived from an EMBL/GenBank/DDBJ whole genome shotgun (WGS) entry which is preliminary data.</text>
</comment>